<dbReference type="PANTHER" id="PTHR12644">
    <property type="entry name" value="ARP2/3 COMPLEX 16 KD SUBUNIT P16-ARC"/>
    <property type="match status" value="1"/>
</dbReference>
<dbReference type="GeneID" id="70234081"/>
<dbReference type="GO" id="GO:0030833">
    <property type="term" value="P:regulation of actin filament polymerization"/>
    <property type="evidence" value="ECO:0007669"/>
    <property type="project" value="InterPro"/>
</dbReference>
<reference evidence="8" key="1">
    <citation type="journal article" date="2021" name="Open Biol.">
        <title>Shared evolutionary footprints suggest mitochondrial oxidative damage underlies multiple complex I losses in fungi.</title>
        <authorList>
            <person name="Schikora-Tamarit M.A."/>
            <person name="Marcet-Houben M."/>
            <person name="Nosek J."/>
            <person name="Gabaldon T."/>
        </authorList>
    </citation>
    <scope>NUCLEOTIDE SEQUENCE</scope>
    <source>
        <strain evidence="8">CBS6075</strain>
    </source>
</reference>
<evidence type="ECO:0000256" key="4">
    <source>
        <dbReference type="ARBA" id="ARBA00023212"/>
    </source>
</evidence>
<comment type="function">
    <text evidence="6">Functions as a component of the Arp2/3 complex which is involved in regulation of actin polymerization and together with an activating nucleation-promoting factor (NPF) mediates the formation of branched actin networks.</text>
</comment>
<dbReference type="GO" id="GO:0005885">
    <property type="term" value="C:Arp2/3 protein complex"/>
    <property type="evidence" value="ECO:0007669"/>
    <property type="project" value="InterPro"/>
</dbReference>
<dbReference type="RefSeq" id="XP_046062774.1">
    <property type="nucleotide sequence ID" value="XM_046202949.1"/>
</dbReference>
<evidence type="ECO:0000256" key="6">
    <source>
        <dbReference type="ARBA" id="ARBA00060329"/>
    </source>
</evidence>
<dbReference type="FunFam" id="1.25.40.190:FF:000003">
    <property type="entry name" value="Actin-related protein 2/3 complex subunit 5"/>
    <property type="match status" value="1"/>
</dbReference>
<evidence type="ECO:0000256" key="1">
    <source>
        <dbReference type="ARBA" id="ARBA00004245"/>
    </source>
</evidence>
<evidence type="ECO:0000256" key="3">
    <source>
        <dbReference type="ARBA" id="ARBA00022490"/>
    </source>
</evidence>
<dbReference type="Proteomes" id="UP000769157">
    <property type="component" value="Unassembled WGS sequence"/>
</dbReference>
<gene>
    <name evidence="8" type="ORF">OGAPHI_002114</name>
</gene>
<evidence type="ECO:0000313" key="9">
    <source>
        <dbReference type="Proteomes" id="UP000769157"/>
    </source>
</evidence>
<dbReference type="AlphaFoldDB" id="A0A9P8T7N3"/>
<proteinExistence type="inferred from homology"/>
<dbReference type="Gene3D" id="1.25.40.190">
    <property type="entry name" value="Actin-related protein 2/3 complex subunit 5"/>
    <property type="match status" value="1"/>
</dbReference>
<dbReference type="GO" id="GO:0044396">
    <property type="term" value="P:actin cortical patch organization"/>
    <property type="evidence" value="ECO:0007669"/>
    <property type="project" value="UniProtKB-ARBA"/>
</dbReference>
<evidence type="ECO:0000256" key="2">
    <source>
        <dbReference type="ARBA" id="ARBA00006084"/>
    </source>
</evidence>
<comment type="similarity">
    <text evidence="2 7">Belongs to the ARPC5 family.</text>
</comment>
<dbReference type="Pfam" id="PF04699">
    <property type="entry name" value="P16-Arc"/>
    <property type="match status" value="1"/>
</dbReference>
<dbReference type="SUPFAM" id="SSF69103">
    <property type="entry name" value="Arp2/3 complex 16 kDa subunit ARPC5"/>
    <property type="match status" value="1"/>
</dbReference>
<name>A0A9P8T7N3_9ASCO</name>
<keyword evidence="4 7" id="KW-0206">Cytoskeleton</keyword>
<protein>
    <recommendedName>
        <fullName evidence="5 7">Actin-related protein 2/3 complex subunit 5</fullName>
    </recommendedName>
</protein>
<keyword evidence="9" id="KW-1185">Reference proteome</keyword>
<evidence type="ECO:0000313" key="8">
    <source>
        <dbReference type="EMBL" id="KAH3668360.1"/>
    </source>
</evidence>
<evidence type="ECO:0000256" key="7">
    <source>
        <dbReference type="RuleBase" id="RU004301"/>
    </source>
</evidence>
<sequence>MDSWRRIDIDQYDPDYQYEADPIDAPAYTVQQLEPLLGEIRGSISRGDSVGAIKLCVADPPYGSDAAAKTAYLQSVLSVLVSVKQTEIPNIVKGLDVDETDTLVKLLYSLMSLKEGQKSGGALLGWFDKVVGIVGERPIVSYVNSSLTL</sequence>
<reference evidence="8" key="2">
    <citation type="submission" date="2021-01" db="EMBL/GenBank/DDBJ databases">
        <authorList>
            <person name="Schikora-Tamarit M.A."/>
        </authorList>
    </citation>
    <scope>NUCLEOTIDE SEQUENCE</scope>
    <source>
        <strain evidence="8">CBS6075</strain>
    </source>
</reference>
<comment type="function">
    <text evidence="7">Functions as component of the Arp2/3 complex which is involved in regulation of actin polymerization and together with an activating nucleation-promoting factor (NPF) mediates the formation of branched actin networks. Arp2/3 complex plays a critical role in the control of cell morphogenesis via the modulation of cell polarity development.</text>
</comment>
<organism evidence="8 9">
    <name type="scientific">Ogataea philodendri</name>
    <dbReference type="NCBI Taxonomy" id="1378263"/>
    <lineage>
        <taxon>Eukaryota</taxon>
        <taxon>Fungi</taxon>
        <taxon>Dikarya</taxon>
        <taxon>Ascomycota</taxon>
        <taxon>Saccharomycotina</taxon>
        <taxon>Pichiomycetes</taxon>
        <taxon>Pichiales</taxon>
        <taxon>Pichiaceae</taxon>
        <taxon>Ogataea</taxon>
    </lineage>
</organism>
<dbReference type="InterPro" id="IPR036743">
    <property type="entry name" value="ARPC5_sf"/>
</dbReference>
<dbReference type="EMBL" id="JAEUBE010000158">
    <property type="protein sequence ID" value="KAH3668360.1"/>
    <property type="molecule type" value="Genomic_DNA"/>
</dbReference>
<keyword evidence="3" id="KW-0963">Cytoplasm</keyword>
<evidence type="ECO:0000256" key="5">
    <source>
        <dbReference type="ARBA" id="ARBA00040214"/>
    </source>
</evidence>
<dbReference type="InterPro" id="IPR006789">
    <property type="entry name" value="ARPC5"/>
</dbReference>
<accession>A0A9P8T7N3</accession>
<comment type="caution">
    <text evidence="8">The sequence shown here is derived from an EMBL/GenBank/DDBJ whole genome shotgun (WGS) entry which is preliminary data.</text>
</comment>
<dbReference type="GO" id="GO:0034314">
    <property type="term" value="P:Arp2/3 complex-mediated actin nucleation"/>
    <property type="evidence" value="ECO:0007669"/>
    <property type="project" value="InterPro"/>
</dbReference>
<comment type="subcellular location">
    <subcellularLocation>
        <location evidence="1">Cytoplasm</location>
        <location evidence="1">Cytoskeleton</location>
    </subcellularLocation>
</comment>
<dbReference type="OrthoDB" id="195498at2759"/>